<evidence type="ECO:0000313" key="9">
    <source>
        <dbReference type="EMBL" id="GGH73038.1"/>
    </source>
</evidence>
<feature type="signal peptide" evidence="7">
    <location>
        <begin position="1"/>
        <end position="24"/>
    </location>
</feature>
<dbReference type="InterPro" id="IPR050957">
    <property type="entry name" value="BMP_lipoprotein"/>
</dbReference>
<dbReference type="AlphaFoldDB" id="A0A8J2ZQE6"/>
<keyword evidence="6" id="KW-0449">Lipoprotein</keyword>
<evidence type="ECO:0000256" key="4">
    <source>
        <dbReference type="ARBA" id="ARBA00022729"/>
    </source>
</evidence>
<feature type="domain" description="ABC transporter substrate-binding protein PnrA-like" evidence="8">
    <location>
        <begin position="29"/>
        <end position="311"/>
    </location>
</feature>
<evidence type="ECO:0000256" key="1">
    <source>
        <dbReference type="ARBA" id="ARBA00004193"/>
    </source>
</evidence>
<dbReference type="PANTHER" id="PTHR34296">
    <property type="entry name" value="TRANSCRIPTIONAL ACTIVATOR PROTEIN MED"/>
    <property type="match status" value="1"/>
</dbReference>
<keyword evidence="10" id="KW-1185">Reference proteome</keyword>
<organism evidence="9 10">
    <name type="scientific">Compostibacillus humi</name>
    <dbReference type="NCBI Taxonomy" id="1245525"/>
    <lineage>
        <taxon>Bacteria</taxon>
        <taxon>Bacillati</taxon>
        <taxon>Bacillota</taxon>
        <taxon>Bacilli</taxon>
        <taxon>Bacillales</taxon>
        <taxon>Bacillaceae</taxon>
        <taxon>Compostibacillus</taxon>
    </lineage>
</organism>
<dbReference type="Gene3D" id="3.40.50.2300">
    <property type="match status" value="2"/>
</dbReference>
<reference evidence="9" key="2">
    <citation type="submission" date="2020-09" db="EMBL/GenBank/DDBJ databases">
        <authorList>
            <person name="Sun Q."/>
            <person name="Zhou Y."/>
        </authorList>
    </citation>
    <scope>NUCLEOTIDE SEQUENCE</scope>
    <source>
        <strain evidence="9">CGMCC 1.12360</strain>
    </source>
</reference>
<comment type="subcellular location">
    <subcellularLocation>
        <location evidence="1">Cell membrane</location>
        <topology evidence="1">Lipid-anchor</topology>
    </subcellularLocation>
</comment>
<proteinExistence type="inferred from homology"/>
<dbReference type="GO" id="GO:0005886">
    <property type="term" value="C:plasma membrane"/>
    <property type="evidence" value="ECO:0007669"/>
    <property type="project" value="UniProtKB-SubCell"/>
</dbReference>
<dbReference type="InterPro" id="IPR003760">
    <property type="entry name" value="PnrA-like"/>
</dbReference>
<keyword evidence="3" id="KW-1003">Cell membrane</keyword>
<comment type="caution">
    <text evidence="9">The sequence shown here is derived from an EMBL/GenBank/DDBJ whole genome shotgun (WGS) entry which is preliminary data.</text>
</comment>
<dbReference type="InterPro" id="IPR028082">
    <property type="entry name" value="Peripla_BP_I"/>
</dbReference>
<evidence type="ECO:0000256" key="5">
    <source>
        <dbReference type="ARBA" id="ARBA00023136"/>
    </source>
</evidence>
<dbReference type="PROSITE" id="PS51257">
    <property type="entry name" value="PROKAR_LIPOPROTEIN"/>
    <property type="match status" value="1"/>
</dbReference>
<gene>
    <name evidence="9" type="primary">med</name>
    <name evidence="9" type="ORF">GCM10010978_10500</name>
</gene>
<feature type="chain" id="PRO_5035225939" evidence="7">
    <location>
        <begin position="25"/>
        <end position="321"/>
    </location>
</feature>
<evidence type="ECO:0000313" key="10">
    <source>
        <dbReference type="Proteomes" id="UP000602050"/>
    </source>
</evidence>
<dbReference type="SUPFAM" id="SSF53822">
    <property type="entry name" value="Periplasmic binding protein-like I"/>
    <property type="match status" value="1"/>
</dbReference>
<reference evidence="9" key="1">
    <citation type="journal article" date="2014" name="Int. J. Syst. Evol. Microbiol.">
        <title>Complete genome sequence of Corynebacterium casei LMG S-19264T (=DSM 44701T), isolated from a smear-ripened cheese.</title>
        <authorList>
            <consortium name="US DOE Joint Genome Institute (JGI-PGF)"/>
            <person name="Walter F."/>
            <person name="Albersmeier A."/>
            <person name="Kalinowski J."/>
            <person name="Ruckert C."/>
        </authorList>
    </citation>
    <scope>NUCLEOTIDE SEQUENCE</scope>
    <source>
        <strain evidence="9">CGMCC 1.12360</strain>
    </source>
</reference>
<comment type="similarity">
    <text evidence="2">Belongs to the BMP lipoprotein family.</text>
</comment>
<dbReference type="EMBL" id="BMEV01000014">
    <property type="protein sequence ID" value="GGH73038.1"/>
    <property type="molecule type" value="Genomic_DNA"/>
</dbReference>
<dbReference type="Pfam" id="PF02608">
    <property type="entry name" value="Bmp"/>
    <property type="match status" value="1"/>
</dbReference>
<evidence type="ECO:0000259" key="8">
    <source>
        <dbReference type="Pfam" id="PF02608"/>
    </source>
</evidence>
<keyword evidence="5" id="KW-0472">Membrane</keyword>
<evidence type="ECO:0000256" key="7">
    <source>
        <dbReference type="SAM" id="SignalP"/>
    </source>
</evidence>
<evidence type="ECO:0000256" key="6">
    <source>
        <dbReference type="ARBA" id="ARBA00023288"/>
    </source>
</evidence>
<sequence length="321" mass="36645">MKKMSILFLLIFTSFILTGCHTFAGSGNIQNVGLLLDGSIDDNSWNKKGYEGLLQIEKQFRTNIFVKENMEAKEDIQRAVDELVQQGVNLIYGHSSIYGNIFEDIAKVYPDVHFVYFNGGIYDDNLTSLNFNSHAMGFFGGMIAGKMTRTDQVGIIAAFNWQPEIEGFYEGVKFENPAAVVQMDFVNSWEDKQRALEMYEVMKSKGVDIFYPAGDYFSAEILQRAERDRLYAVGYVSDQMDVAPEAVLTSTIQNVDKLYELSAELFHKGELQGGILTFDFEDEVIELGEYNNKVPKTYQRYMNDIIKEYKKSKLLPNEYSE</sequence>
<keyword evidence="4 7" id="KW-0732">Signal</keyword>
<evidence type="ECO:0000256" key="3">
    <source>
        <dbReference type="ARBA" id="ARBA00022475"/>
    </source>
</evidence>
<dbReference type="Proteomes" id="UP000602050">
    <property type="component" value="Unassembled WGS sequence"/>
</dbReference>
<accession>A0A8J2ZQE6</accession>
<name>A0A8J2ZQE6_9BACI</name>
<evidence type="ECO:0000256" key="2">
    <source>
        <dbReference type="ARBA" id="ARBA00008610"/>
    </source>
</evidence>
<protein>
    <submittedName>
        <fullName evidence="9">Transcriptional activator protein med</fullName>
    </submittedName>
</protein>
<dbReference type="PANTHER" id="PTHR34296:SF2">
    <property type="entry name" value="ABC TRANSPORTER GUANOSINE-BINDING PROTEIN NUPN"/>
    <property type="match status" value="1"/>
</dbReference>